<comment type="caution">
    <text evidence="1">The sequence shown here is derived from an EMBL/GenBank/DDBJ whole genome shotgun (WGS) entry which is preliminary data.</text>
</comment>
<dbReference type="Proteomes" id="UP001062846">
    <property type="component" value="Chromosome 11"/>
</dbReference>
<gene>
    <name evidence="1" type="ORF">RHMOL_Rhmol11G0034100</name>
</gene>
<proteinExistence type="predicted"/>
<keyword evidence="2" id="KW-1185">Reference proteome</keyword>
<sequence>MVDHGDGSGGGEVVDRPEDRGGPMASETVEERLEEAVASTGAAATNGGDGVQEQQQETASDEVPRAVEEEPRARDQAGAVGSNSEPENSGMVAEGPPMVERGSGDAEGSGAIGDETGLSGSPPRDSTKGKGVVIEEEHVEEVHIEEVQTTEADPVEVRAEDVAFRPPAGAATSSRHVPVTYADIAEHALDELLAKLLEDHPVIREYVLKAKEDRARAIEAAEAAAKAEREAERERAGEGLAADVEAEEALGPRLSAVAEAGALERPEFSEETYTPPRPHLFVPLGFGGYKPPQQTDYDPELILRDPGVHIANTWA</sequence>
<evidence type="ECO:0000313" key="1">
    <source>
        <dbReference type="EMBL" id="KAI8530163.1"/>
    </source>
</evidence>
<evidence type="ECO:0000313" key="2">
    <source>
        <dbReference type="Proteomes" id="UP001062846"/>
    </source>
</evidence>
<organism evidence="1 2">
    <name type="scientific">Rhododendron molle</name>
    <name type="common">Chinese azalea</name>
    <name type="synonym">Azalea mollis</name>
    <dbReference type="NCBI Taxonomy" id="49168"/>
    <lineage>
        <taxon>Eukaryota</taxon>
        <taxon>Viridiplantae</taxon>
        <taxon>Streptophyta</taxon>
        <taxon>Embryophyta</taxon>
        <taxon>Tracheophyta</taxon>
        <taxon>Spermatophyta</taxon>
        <taxon>Magnoliopsida</taxon>
        <taxon>eudicotyledons</taxon>
        <taxon>Gunneridae</taxon>
        <taxon>Pentapetalae</taxon>
        <taxon>asterids</taxon>
        <taxon>Ericales</taxon>
        <taxon>Ericaceae</taxon>
        <taxon>Ericoideae</taxon>
        <taxon>Rhodoreae</taxon>
        <taxon>Rhododendron</taxon>
    </lineage>
</organism>
<accession>A0ACC0LN03</accession>
<dbReference type="EMBL" id="CM046398">
    <property type="protein sequence ID" value="KAI8530163.1"/>
    <property type="molecule type" value="Genomic_DNA"/>
</dbReference>
<protein>
    <submittedName>
        <fullName evidence="1">Uncharacterized protein</fullName>
    </submittedName>
</protein>
<name>A0ACC0LN03_RHOML</name>
<reference evidence="1" key="1">
    <citation type="submission" date="2022-02" db="EMBL/GenBank/DDBJ databases">
        <title>Plant Genome Project.</title>
        <authorList>
            <person name="Zhang R.-G."/>
        </authorList>
    </citation>
    <scope>NUCLEOTIDE SEQUENCE</scope>
    <source>
        <strain evidence="1">AT1</strain>
    </source>
</reference>